<organism evidence="2 3">
    <name type="scientific">Oryza rufipogon</name>
    <name type="common">Brownbeard rice</name>
    <name type="synonym">Asian wild rice</name>
    <dbReference type="NCBI Taxonomy" id="4529"/>
    <lineage>
        <taxon>Eukaryota</taxon>
        <taxon>Viridiplantae</taxon>
        <taxon>Streptophyta</taxon>
        <taxon>Embryophyta</taxon>
        <taxon>Tracheophyta</taxon>
        <taxon>Spermatophyta</taxon>
        <taxon>Magnoliopsida</taxon>
        <taxon>Liliopsida</taxon>
        <taxon>Poales</taxon>
        <taxon>Poaceae</taxon>
        <taxon>BOP clade</taxon>
        <taxon>Oryzoideae</taxon>
        <taxon>Oryzeae</taxon>
        <taxon>Oryzinae</taxon>
        <taxon>Oryza</taxon>
    </lineage>
</organism>
<keyword evidence="3" id="KW-1185">Reference proteome</keyword>
<dbReference type="EnsemblPlants" id="ORUFI01G17380.1">
    <property type="protein sequence ID" value="ORUFI01G17380.1"/>
    <property type="gene ID" value="ORUFI01G17380"/>
</dbReference>
<evidence type="ECO:0000313" key="3">
    <source>
        <dbReference type="Proteomes" id="UP000008022"/>
    </source>
</evidence>
<name>A0A0E0MWE3_ORYRU</name>
<dbReference type="Proteomes" id="UP000008022">
    <property type="component" value="Unassembled WGS sequence"/>
</dbReference>
<proteinExistence type="predicted"/>
<dbReference type="Gramene" id="ORUFI01G17380.1">
    <property type="protein sequence ID" value="ORUFI01G17380.1"/>
    <property type="gene ID" value="ORUFI01G17380"/>
</dbReference>
<sequence length="197" mass="21426">MGNAMSGHKIGDGEAKACDLTYKADMRYNIQTIDTDAPQPAPPPPRASIAAPRPPLASPPRRPSTSRRRGPSPPRALPSPLLRANRAGAPLLSTRAAAAPRLPTAPLPLAGEAPPLHLHQKPSLVYEGNFVGGRQLSWFMDAYEHNATWWLTSRQVREKQQWESGAQVINGDLQKINQTCDLNEAHSFSQLLSTTTC</sequence>
<accession>A0A0E0MWE3</accession>
<dbReference type="AlphaFoldDB" id="A0A0E0MWE3"/>
<protein>
    <submittedName>
        <fullName evidence="2">Uncharacterized protein</fullName>
    </submittedName>
</protein>
<reference evidence="3" key="1">
    <citation type="submission" date="2013-06" db="EMBL/GenBank/DDBJ databases">
        <authorList>
            <person name="Zhao Q."/>
        </authorList>
    </citation>
    <scope>NUCLEOTIDE SEQUENCE</scope>
    <source>
        <strain evidence="3">cv. W1943</strain>
    </source>
</reference>
<feature type="compositionally biased region" description="Pro residues" evidence="1">
    <location>
        <begin position="39"/>
        <end position="62"/>
    </location>
</feature>
<reference evidence="2" key="2">
    <citation type="submission" date="2015-06" db="UniProtKB">
        <authorList>
            <consortium name="EnsemblPlants"/>
        </authorList>
    </citation>
    <scope>IDENTIFICATION</scope>
</reference>
<feature type="region of interest" description="Disordered" evidence="1">
    <location>
        <begin position="31"/>
        <end position="83"/>
    </location>
</feature>
<evidence type="ECO:0000313" key="2">
    <source>
        <dbReference type="EnsemblPlants" id="ORUFI01G17380.1"/>
    </source>
</evidence>
<dbReference type="HOGENOM" id="CLU_1386178_0_0_1"/>
<evidence type="ECO:0000256" key="1">
    <source>
        <dbReference type="SAM" id="MobiDB-lite"/>
    </source>
</evidence>